<reference evidence="12" key="1">
    <citation type="submission" date="2018-11" db="EMBL/GenBank/DDBJ databases">
        <authorList>
            <person name="Alioto T."/>
            <person name="Alioto T."/>
        </authorList>
    </citation>
    <scope>NUCLEOTIDE SEQUENCE</scope>
</reference>
<keyword evidence="2 10" id="KW-0812">Transmembrane</keyword>
<comment type="subcellular location">
    <subcellularLocation>
        <location evidence="1">Membrane</location>
    </subcellularLocation>
</comment>
<keyword evidence="3" id="KW-0677">Repeat</keyword>
<feature type="transmembrane region" description="Helical" evidence="10">
    <location>
        <begin position="238"/>
        <end position="263"/>
    </location>
</feature>
<dbReference type="OrthoDB" id="6252479at2759"/>
<evidence type="ECO:0000256" key="6">
    <source>
        <dbReference type="ARBA" id="ARBA00022989"/>
    </source>
</evidence>
<evidence type="ECO:0000256" key="10">
    <source>
        <dbReference type="SAM" id="Phobius"/>
    </source>
</evidence>
<dbReference type="InterPro" id="IPR020894">
    <property type="entry name" value="Cadherin_CS"/>
</dbReference>
<evidence type="ECO:0000256" key="9">
    <source>
        <dbReference type="SAM" id="MobiDB-lite"/>
    </source>
</evidence>
<feature type="compositionally biased region" description="Basic and acidic residues" evidence="9">
    <location>
        <begin position="347"/>
        <end position="364"/>
    </location>
</feature>
<feature type="region of interest" description="Disordered" evidence="9">
    <location>
        <begin position="318"/>
        <end position="380"/>
    </location>
</feature>
<dbReference type="GO" id="GO:0007156">
    <property type="term" value="P:homophilic cell adhesion via plasma membrane adhesion molecules"/>
    <property type="evidence" value="ECO:0007669"/>
    <property type="project" value="InterPro"/>
</dbReference>
<evidence type="ECO:0000259" key="11">
    <source>
        <dbReference type="PROSITE" id="PS50268"/>
    </source>
</evidence>
<feature type="domain" description="Cadherin" evidence="11">
    <location>
        <begin position="131"/>
        <end position="238"/>
    </location>
</feature>
<keyword evidence="6 10" id="KW-1133">Transmembrane helix</keyword>
<keyword evidence="13" id="KW-1185">Reference proteome</keyword>
<dbReference type="GO" id="GO:0005886">
    <property type="term" value="C:plasma membrane"/>
    <property type="evidence" value="ECO:0007669"/>
    <property type="project" value="InterPro"/>
</dbReference>
<name>A0A8B6FFJ7_MYTGA</name>
<evidence type="ECO:0000256" key="1">
    <source>
        <dbReference type="ARBA" id="ARBA00004370"/>
    </source>
</evidence>
<protein>
    <submittedName>
        <fullName evidence="12">Protocadherin delta 1</fullName>
    </submittedName>
</protein>
<dbReference type="PROSITE" id="PS00232">
    <property type="entry name" value="CADHERIN_1"/>
    <property type="match status" value="1"/>
</dbReference>
<dbReference type="EMBL" id="UYJE01006656">
    <property type="protein sequence ID" value="VDI47789.1"/>
    <property type="molecule type" value="Genomic_DNA"/>
</dbReference>
<dbReference type="CDD" id="cd11304">
    <property type="entry name" value="Cadherin_repeat"/>
    <property type="match status" value="2"/>
</dbReference>
<dbReference type="FunFam" id="2.60.40.60:FF:000020">
    <property type="entry name" value="Dachsous cadherin-related 1b"/>
    <property type="match status" value="1"/>
</dbReference>
<evidence type="ECO:0000256" key="4">
    <source>
        <dbReference type="ARBA" id="ARBA00022837"/>
    </source>
</evidence>
<dbReference type="AlphaFoldDB" id="A0A8B6FFJ7"/>
<dbReference type="PANTHER" id="PTHR24025">
    <property type="entry name" value="DESMOGLEIN FAMILY MEMBER"/>
    <property type="match status" value="1"/>
</dbReference>
<comment type="caution">
    <text evidence="12">The sequence shown here is derived from an EMBL/GenBank/DDBJ whole genome shotgun (WGS) entry which is preliminary data.</text>
</comment>
<keyword evidence="4 8" id="KW-0106">Calcium</keyword>
<evidence type="ECO:0000256" key="5">
    <source>
        <dbReference type="ARBA" id="ARBA00022889"/>
    </source>
</evidence>
<dbReference type="PRINTS" id="PR00205">
    <property type="entry name" value="CADHERIN"/>
</dbReference>
<dbReference type="InterPro" id="IPR050971">
    <property type="entry name" value="Cadherin-domain_protein"/>
</dbReference>
<dbReference type="Pfam" id="PF00028">
    <property type="entry name" value="Cadherin"/>
    <property type="match status" value="2"/>
</dbReference>
<evidence type="ECO:0000256" key="7">
    <source>
        <dbReference type="ARBA" id="ARBA00023136"/>
    </source>
</evidence>
<feature type="domain" description="Cadherin" evidence="11">
    <location>
        <begin position="22"/>
        <end position="127"/>
    </location>
</feature>
<evidence type="ECO:0000256" key="2">
    <source>
        <dbReference type="ARBA" id="ARBA00022692"/>
    </source>
</evidence>
<dbReference type="InterPro" id="IPR002126">
    <property type="entry name" value="Cadherin-like_dom"/>
</dbReference>
<evidence type="ECO:0000256" key="3">
    <source>
        <dbReference type="ARBA" id="ARBA00022737"/>
    </source>
</evidence>
<dbReference type="GO" id="GO:0005509">
    <property type="term" value="F:calcium ion binding"/>
    <property type="evidence" value="ECO:0007669"/>
    <property type="project" value="UniProtKB-UniRule"/>
</dbReference>
<dbReference type="GO" id="GO:0005911">
    <property type="term" value="C:cell-cell junction"/>
    <property type="evidence" value="ECO:0007669"/>
    <property type="project" value="TreeGrafter"/>
</dbReference>
<evidence type="ECO:0000313" key="12">
    <source>
        <dbReference type="EMBL" id="VDI47789.1"/>
    </source>
</evidence>
<dbReference type="PROSITE" id="PS50268">
    <property type="entry name" value="CADHERIN_2"/>
    <property type="match status" value="2"/>
</dbReference>
<keyword evidence="7 10" id="KW-0472">Membrane</keyword>
<sequence length="511" mass="57716">MESKAPVVVNIKDENDNKPQFVKMIFDFQVSENMPNGTNVEVVSAIDPDQGTNAQIVYSLDPNSDTSSIPFNVFTNGQVTTLKIFDREHRSHYDFPVIAVDKGTPSLTSTVTVRVTITDKNDNKPIFTFPKNANNTIQIPNTLPVDSIIATIQAYDLDYEENGKVNFFILSGDDENLFYLNPSTGSLHVKKVSNTVRDKNFRLKIEAKDRGRPSLNETAELKISIQYVNATSEESKEYILIVVCVVCVTFVVAVALIAVICFLRNKNIACGKNEHYLENNRPPQYDQVQAHPKNFQFNDKNNQRVKVGTTFTKEEMMGTLTLSHKDSPRKGKDDSNYNYDRQMPQKVPDESETSSKTDSGHGSEEDYNQQLDKNGRPFALNNQTYNNTGIYVMLDKNKSNNTDIARGNMLPPMRDKSNKYLDDSMLTGSMNSMWSENPSSRHLSNSQTSTISPSWTNDMKLNFQNNTPFYMALGSIQSRDDDECTTTSGSYTINPDELDDEFENRPKDLFV</sequence>
<feature type="region of interest" description="Disordered" evidence="9">
    <location>
        <begin position="480"/>
        <end position="511"/>
    </location>
</feature>
<evidence type="ECO:0000313" key="13">
    <source>
        <dbReference type="Proteomes" id="UP000596742"/>
    </source>
</evidence>
<keyword evidence="5" id="KW-0130">Cell adhesion</keyword>
<organism evidence="12 13">
    <name type="scientific">Mytilus galloprovincialis</name>
    <name type="common">Mediterranean mussel</name>
    <dbReference type="NCBI Taxonomy" id="29158"/>
    <lineage>
        <taxon>Eukaryota</taxon>
        <taxon>Metazoa</taxon>
        <taxon>Spiralia</taxon>
        <taxon>Lophotrochozoa</taxon>
        <taxon>Mollusca</taxon>
        <taxon>Bivalvia</taxon>
        <taxon>Autobranchia</taxon>
        <taxon>Pteriomorphia</taxon>
        <taxon>Mytilida</taxon>
        <taxon>Mytiloidea</taxon>
        <taxon>Mytilidae</taxon>
        <taxon>Mytilinae</taxon>
        <taxon>Mytilus</taxon>
    </lineage>
</organism>
<dbReference type="InterPro" id="IPR015919">
    <property type="entry name" value="Cadherin-like_sf"/>
</dbReference>
<feature type="compositionally biased region" description="Basic and acidic residues" evidence="9">
    <location>
        <begin position="323"/>
        <end position="335"/>
    </location>
</feature>
<accession>A0A8B6FFJ7</accession>
<gene>
    <name evidence="12" type="ORF">MGAL_10B044917</name>
</gene>
<proteinExistence type="predicted"/>
<dbReference type="PANTHER" id="PTHR24025:SF23">
    <property type="entry name" value="NEURAL-CADHERIN"/>
    <property type="match status" value="1"/>
</dbReference>
<dbReference type="Gene3D" id="2.60.40.60">
    <property type="entry name" value="Cadherins"/>
    <property type="match status" value="2"/>
</dbReference>
<dbReference type="SMART" id="SM00112">
    <property type="entry name" value="CA"/>
    <property type="match status" value="2"/>
</dbReference>
<dbReference type="Proteomes" id="UP000596742">
    <property type="component" value="Unassembled WGS sequence"/>
</dbReference>
<evidence type="ECO:0000256" key="8">
    <source>
        <dbReference type="PROSITE-ProRule" id="PRU00043"/>
    </source>
</evidence>
<dbReference type="SUPFAM" id="SSF49313">
    <property type="entry name" value="Cadherin-like"/>
    <property type="match status" value="2"/>
</dbReference>